<dbReference type="AlphaFoldDB" id="K1P4V7"/>
<accession>K1P4V7</accession>
<gene>
    <name evidence="2" type="ORF">CGI_10011535</name>
</gene>
<reference evidence="2" key="1">
    <citation type="journal article" date="2012" name="Nature">
        <title>The oyster genome reveals stress adaptation and complexity of shell formation.</title>
        <authorList>
            <person name="Zhang G."/>
            <person name="Fang X."/>
            <person name="Guo X."/>
            <person name="Li L."/>
            <person name="Luo R."/>
            <person name="Xu F."/>
            <person name="Yang P."/>
            <person name="Zhang L."/>
            <person name="Wang X."/>
            <person name="Qi H."/>
            <person name="Xiong Z."/>
            <person name="Que H."/>
            <person name="Xie Y."/>
            <person name="Holland P.W."/>
            <person name="Paps J."/>
            <person name="Zhu Y."/>
            <person name="Wu F."/>
            <person name="Chen Y."/>
            <person name="Wang J."/>
            <person name="Peng C."/>
            <person name="Meng J."/>
            <person name="Yang L."/>
            <person name="Liu J."/>
            <person name="Wen B."/>
            <person name="Zhang N."/>
            <person name="Huang Z."/>
            <person name="Zhu Q."/>
            <person name="Feng Y."/>
            <person name="Mount A."/>
            <person name="Hedgecock D."/>
            <person name="Xu Z."/>
            <person name="Liu Y."/>
            <person name="Domazet-Loso T."/>
            <person name="Du Y."/>
            <person name="Sun X."/>
            <person name="Zhang S."/>
            <person name="Liu B."/>
            <person name="Cheng P."/>
            <person name="Jiang X."/>
            <person name="Li J."/>
            <person name="Fan D."/>
            <person name="Wang W."/>
            <person name="Fu W."/>
            <person name="Wang T."/>
            <person name="Wang B."/>
            <person name="Zhang J."/>
            <person name="Peng Z."/>
            <person name="Li Y."/>
            <person name="Li N."/>
            <person name="Wang J."/>
            <person name="Chen M."/>
            <person name="He Y."/>
            <person name="Tan F."/>
            <person name="Song X."/>
            <person name="Zheng Q."/>
            <person name="Huang R."/>
            <person name="Yang H."/>
            <person name="Du X."/>
            <person name="Chen L."/>
            <person name="Yang M."/>
            <person name="Gaffney P.M."/>
            <person name="Wang S."/>
            <person name="Luo L."/>
            <person name="She Z."/>
            <person name="Ming Y."/>
            <person name="Huang W."/>
            <person name="Zhang S."/>
            <person name="Huang B."/>
            <person name="Zhang Y."/>
            <person name="Qu T."/>
            <person name="Ni P."/>
            <person name="Miao G."/>
            <person name="Wang J."/>
            <person name="Wang Q."/>
            <person name="Steinberg C.E."/>
            <person name="Wang H."/>
            <person name="Li N."/>
            <person name="Qian L."/>
            <person name="Zhang G."/>
            <person name="Li Y."/>
            <person name="Yang H."/>
            <person name="Liu X."/>
            <person name="Wang J."/>
            <person name="Yin Y."/>
            <person name="Wang J."/>
        </authorList>
    </citation>
    <scope>NUCLEOTIDE SEQUENCE [LARGE SCALE GENOMIC DNA]</scope>
    <source>
        <strain evidence="2">05x7-T-G4-1.051#20</strain>
    </source>
</reference>
<feature type="compositionally biased region" description="Low complexity" evidence="1">
    <location>
        <begin position="223"/>
        <end position="236"/>
    </location>
</feature>
<evidence type="ECO:0000256" key="1">
    <source>
        <dbReference type="SAM" id="MobiDB-lite"/>
    </source>
</evidence>
<name>K1P4V7_MAGGI</name>
<dbReference type="HOGENOM" id="CLU_1134501_0_0_1"/>
<feature type="region of interest" description="Disordered" evidence="1">
    <location>
        <begin position="213"/>
        <end position="245"/>
    </location>
</feature>
<sequence>MGGHDVEVNKIGGSDKHEDFFAVSNNIVKKETSVSTQDENLPPTMTGTSSGSILSRKAEDSLLSSFRQNKKRKMEALERRFTDPHIHSQNTFTSVASYSPALDSNWPTVKSPSSDEGRFSHVEDSTLTNLRKICQKGFTQQLVEEDPKLKTSEGIEVGLDHLNSLAPRARLLLTEYPSTSTSQRVRYSVIIKIFTNLPCGNVGQSITTSCDKVPGPAKKPQGVLTSDSVSPTVTVTFRRRSDTSK</sequence>
<proteinExistence type="predicted"/>
<organism evidence="2">
    <name type="scientific">Magallana gigas</name>
    <name type="common">Pacific oyster</name>
    <name type="synonym">Crassostrea gigas</name>
    <dbReference type="NCBI Taxonomy" id="29159"/>
    <lineage>
        <taxon>Eukaryota</taxon>
        <taxon>Metazoa</taxon>
        <taxon>Spiralia</taxon>
        <taxon>Lophotrochozoa</taxon>
        <taxon>Mollusca</taxon>
        <taxon>Bivalvia</taxon>
        <taxon>Autobranchia</taxon>
        <taxon>Pteriomorphia</taxon>
        <taxon>Ostreida</taxon>
        <taxon>Ostreoidea</taxon>
        <taxon>Ostreidae</taxon>
        <taxon>Magallana</taxon>
    </lineage>
</organism>
<feature type="compositionally biased region" description="Polar residues" evidence="1">
    <location>
        <begin position="31"/>
        <end position="53"/>
    </location>
</feature>
<dbReference type="EMBL" id="JH819017">
    <property type="protein sequence ID" value="EKC18672.1"/>
    <property type="molecule type" value="Genomic_DNA"/>
</dbReference>
<feature type="region of interest" description="Disordered" evidence="1">
    <location>
        <begin position="31"/>
        <end position="54"/>
    </location>
</feature>
<evidence type="ECO:0000313" key="2">
    <source>
        <dbReference type="EMBL" id="EKC18672.1"/>
    </source>
</evidence>
<protein>
    <submittedName>
        <fullName evidence="2">Uncharacterized protein</fullName>
    </submittedName>
</protein>
<dbReference type="InParanoid" id="K1P4V7"/>